<dbReference type="PANTHER" id="PTHR11452:SF91">
    <property type="entry name" value="ALPHA-GALACTOSIDASE A-RELATED"/>
    <property type="match status" value="1"/>
</dbReference>
<keyword evidence="6" id="KW-0964">Secreted</keyword>
<evidence type="ECO:0000256" key="12">
    <source>
        <dbReference type="ARBA" id="ARBA00023295"/>
    </source>
</evidence>
<dbReference type="InterPro" id="IPR017853">
    <property type="entry name" value="GH"/>
</dbReference>
<evidence type="ECO:0000256" key="14">
    <source>
        <dbReference type="SAM" id="SignalP"/>
    </source>
</evidence>
<dbReference type="Gene3D" id="2.60.40.1180">
    <property type="entry name" value="Golgi alpha-mannosidase II"/>
    <property type="match status" value="1"/>
</dbReference>
<dbReference type="InterPro" id="IPR041233">
    <property type="entry name" value="Melibiase_C"/>
</dbReference>
<evidence type="ECO:0000256" key="7">
    <source>
        <dbReference type="ARBA" id="ARBA00022729"/>
    </source>
</evidence>
<evidence type="ECO:0000256" key="13">
    <source>
        <dbReference type="RuleBase" id="RU361168"/>
    </source>
</evidence>
<dbReference type="SUPFAM" id="SSF51445">
    <property type="entry name" value="(Trans)glycosidases"/>
    <property type="match status" value="1"/>
</dbReference>
<dbReference type="GO" id="GO:0030246">
    <property type="term" value="F:carbohydrate binding"/>
    <property type="evidence" value="ECO:0007669"/>
    <property type="project" value="UniProtKB-KW"/>
</dbReference>
<dbReference type="InterPro" id="IPR013785">
    <property type="entry name" value="Aldolase_TIM"/>
</dbReference>
<keyword evidence="10 13" id="KW-1015">Disulfide bond</keyword>
<dbReference type="GO" id="GO:0005576">
    <property type="term" value="C:extracellular region"/>
    <property type="evidence" value="ECO:0007669"/>
    <property type="project" value="UniProtKB-SubCell"/>
</dbReference>
<dbReference type="InterPro" id="IPR035992">
    <property type="entry name" value="Ricin_B-like_lectins"/>
</dbReference>
<comment type="catalytic activity">
    <reaction evidence="1 13">
        <text>Hydrolysis of terminal, non-reducing alpha-D-galactose residues in alpha-D-galactosides, including galactose oligosaccharides, galactomannans and galactolipids.</text>
        <dbReference type="EC" id="3.2.1.22"/>
    </reaction>
</comment>
<feature type="signal peptide" evidence="14">
    <location>
        <begin position="1"/>
        <end position="21"/>
    </location>
</feature>
<keyword evidence="8" id="KW-0430">Lectin</keyword>
<keyword evidence="7 14" id="KW-0732">Signal</keyword>
<comment type="subcellular location">
    <subcellularLocation>
        <location evidence="3">Secreted</location>
    </subcellularLocation>
</comment>
<evidence type="ECO:0000256" key="8">
    <source>
        <dbReference type="ARBA" id="ARBA00022734"/>
    </source>
</evidence>
<dbReference type="InterPro" id="IPR013780">
    <property type="entry name" value="Glyco_hydro_b"/>
</dbReference>
<reference evidence="18" key="1">
    <citation type="submission" date="2016-03" db="EMBL/GenBank/DDBJ databases">
        <authorList>
            <person name="Ploux O."/>
        </authorList>
    </citation>
    <scope>NUCLEOTIDE SEQUENCE [LARGE SCALE GENOMIC DNA]</scope>
    <source>
        <strain evidence="18">UK7</strain>
    </source>
</reference>
<dbReference type="AlphaFoldDB" id="A0A1E1JXN9"/>
<dbReference type="STRING" id="914237.A0A1E1JXN9"/>
<dbReference type="CDD" id="cd14792">
    <property type="entry name" value="GH27"/>
    <property type="match status" value="1"/>
</dbReference>
<evidence type="ECO:0000256" key="10">
    <source>
        <dbReference type="ARBA" id="ARBA00023157"/>
    </source>
</evidence>
<evidence type="ECO:0000259" key="16">
    <source>
        <dbReference type="Pfam" id="PF17801"/>
    </source>
</evidence>
<feature type="domain" description="Alpha galactosidase C-terminal" evidence="16">
    <location>
        <begin position="332"/>
        <end position="408"/>
    </location>
</feature>
<evidence type="ECO:0000256" key="9">
    <source>
        <dbReference type="ARBA" id="ARBA00022801"/>
    </source>
</evidence>
<feature type="chain" id="PRO_5009445474" description="Alpha-galactosidase" evidence="14">
    <location>
        <begin position="22"/>
        <end position="542"/>
    </location>
</feature>
<evidence type="ECO:0000256" key="5">
    <source>
        <dbReference type="ARBA" id="ARBA00012755"/>
    </source>
</evidence>
<evidence type="ECO:0000256" key="1">
    <source>
        <dbReference type="ARBA" id="ARBA00001255"/>
    </source>
</evidence>
<dbReference type="Gene3D" id="3.20.20.70">
    <property type="entry name" value="Aldolase class I"/>
    <property type="match status" value="1"/>
</dbReference>
<evidence type="ECO:0000256" key="4">
    <source>
        <dbReference type="ARBA" id="ARBA00009743"/>
    </source>
</evidence>
<keyword evidence="12 13" id="KW-0326">Glycosidase</keyword>
<evidence type="ECO:0000313" key="17">
    <source>
        <dbReference type="EMBL" id="CZS90579.1"/>
    </source>
</evidence>
<comment type="caution">
    <text evidence="17">The sequence shown here is derived from an EMBL/GenBank/DDBJ whole genome shotgun (WGS) entry which is preliminary data.</text>
</comment>
<evidence type="ECO:0000256" key="6">
    <source>
        <dbReference type="ARBA" id="ARBA00022525"/>
    </source>
</evidence>
<organism evidence="17 18">
    <name type="scientific">Rhynchosporium graminicola</name>
    <dbReference type="NCBI Taxonomy" id="2792576"/>
    <lineage>
        <taxon>Eukaryota</taxon>
        <taxon>Fungi</taxon>
        <taxon>Dikarya</taxon>
        <taxon>Ascomycota</taxon>
        <taxon>Pezizomycotina</taxon>
        <taxon>Leotiomycetes</taxon>
        <taxon>Helotiales</taxon>
        <taxon>Ploettnerulaceae</taxon>
        <taxon>Rhynchosporium</taxon>
    </lineage>
</organism>
<comment type="function">
    <text evidence="2">Hydrolyzes a variety of simple alpha-D-galactoside as well as more complex molecules such as oligosaccharides and polysaccharides.</text>
</comment>
<feature type="domain" description="Ricin B lectin" evidence="15">
    <location>
        <begin position="446"/>
        <end position="529"/>
    </location>
</feature>
<dbReference type="GO" id="GO:0004557">
    <property type="term" value="F:alpha-galactosidase activity"/>
    <property type="evidence" value="ECO:0007669"/>
    <property type="project" value="UniProtKB-EC"/>
</dbReference>
<dbReference type="PANTHER" id="PTHR11452">
    <property type="entry name" value="ALPHA-GALACTOSIDASE/ALPHA-N-ACETYLGALACTOSAMINIDASE"/>
    <property type="match status" value="1"/>
</dbReference>
<evidence type="ECO:0000256" key="3">
    <source>
        <dbReference type="ARBA" id="ARBA00004613"/>
    </source>
</evidence>
<keyword evidence="9 13" id="KW-0378">Hydrolase</keyword>
<gene>
    <name evidence="17" type="ORF">RCO7_06846</name>
</gene>
<dbReference type="EMBL" id="FJUW01000004">
    <property type="protein sequence ID" value="CZS90579.1"/>
    <property type="molecule type" value="Genomic_DNA"/>
</dbReference>
<dbReference type="InParanoid" id="A0A1E1JXN9"/>
<dbReference type="SUPFAM" id="SSF50370">
    <property type="entry name" value="Ricin B-like lectins"/>
    <property type="match status" value="1"/>
</dbReference>
<dbReference type="InterPro" id="IPR000772">
    <property type="entry name" value="Ricin_B_lectin"/>
</dbReference>
<dbReference type="Proteomes" id="UP000178129">
    <property type="component" value="Unassembled WGS sequence"/>
</dbReference>
<comment type="similarity">
    <text evidence="4 13">Belongs to the glycosyl hydrolase 27 family.</text>
</comment>
<keyword evidence="18" id="KW-1185">Reference proteome</keyword>
<accession>A0A1E1JXN9</accession>
<dbReference type="Pfam" id="PF16499">
    <property type="entry name" value="Melibiase_2"/>
    <property type="match status" value="1"/>
</dbReference>
<protein>
    <recommendedName>
        <fullName evidence="5 13">Alpha-galactosidase</fullName>
        <ecNumber evidence="5 13">3.2.1.22</ecNumber>
    </recommendedName>
    <alternativeName>
        <fullName evidence="13">Melibiase</fullName>
    </alternativeName>
</protein>
<dbReference type="InterPro" id="IPR002241">
    <property type="entry name" value="Glyco_hydro_27"/>
</dbReference>
<dbReference type="PRINTS" id="PR00740">
    <property type="entry name" value="GLHYDRLASE27"/>
</dbReference>
<evidence type="ECO:0000256" key="2">
    <source>
        <dbReference type="ARBA" id="ARBA00003969"/>
    </source>
</evidence>
<proteinExistence type="inferred from homology"/>
<dbReference type="PROSITE" id="PS50231">
    <property type="entry name" value="RICIN_B_LECTIN"/>
    <property type="match status" value="1"/>
</dbReference>
<dbReference type="EC" id="3.2.1.22" evidence="5 13"/>
<dbReference type="SUPFAM" id="SSF51011">
    <property type="entry name" value="Glycosyl hydrolase domain"/>
    <property type="match status" value="1"/>
</dbReference>
<dbReference type="Pfam" id="PF00652">
    <property type="entry name" value="Ricin_B_lectin"/>
    <property type="match status" value="1"/>
</dbReference>
<evidence type="ECO:0000256" key="11">
    <source>
        <dbReference type="ARBA" id="ARBA00023180"/>
    </source>
</evidence>
<dbReference type="Gene3D" id="2.80.10.50">
    <property type="match status" value="1"/>
</dbReference>
<dbReference type="FunFam" id="3.20.20.70:FF:000177">
    <property type="entry name" value="Alpha-galactosidase"/>
    <property type="match status" value="1"/>
</dbReference>
<dbReference type="Pfam" id="PF17801">
    <property type="entry name" value="Melibiase_C"/>
    <property type="match status" value="1"/>
</dbReference>
<keyword evidence="11" id="KW-0325">Glycoprotein</keyword>
<dbReference type="GO" id="GO:0005975">
    <property type="term" value="P:carbohydrate metabolic process"/>
    <property type="evidence" value="ECO:0007669"/>
    <property type="project" value="InterPro"/>
</dbReference>
<evidence type="ECO:0000313" key="18">
    <source>
        <dbReference type="Proteomes" id="UP000178129"/>
    </source>
</evidence>
<sequence length="542" mass="59970">MASQLFKLLLVGFGVLPYVLSSAPILQPTPPMGFNNWAALMCGLNESVFVETAHSMVKFGLLDAGYNRINLDDCWSTMTRAANGSMEWDTKKFPRGLPWLTKYLKDLGFIPGIYTDAGNLSCGGFPGAFGFEALDAQTFADWGFEYVKLDGCNMPTGTEEEYKAVYGRWHDVLENIRKAINNPMIFSESAPAYFAEATNLTNWYKVMDWVPKFGQLARHSRDSLVFNSTLYWPNITGWDSIIFNYGQQVRLARYQRPGYFNDPDFLNVDHFDYTLAEKKSHFALWASFSAPLIISAWIPNLNSEEIWYLGNADVIAVDQDPLALQATLVSQDGEWDVLTKDLANGDRLLTVLNRGNCTASLSVSSARLGLINKPTFRVKDLWTGQSIYTSEQVIAHNVPSHGTAIFRLSAHPGGSLASVPTGMIFNTYSLTTLTASSDKLIWGNSTAADGQVWQAWRNGSIRTIARPSYCLTDLGSGSIGLLECSGRAEQKWDYTYSGNLISRTSRNCLTEADNKTALLAKCLDQVNSQVVALPGGVKIVGR</sequence>
<evidence type="ECO:0000259" key="15">
    <source>
        <dbReference type="Pfam" id="PF00652"/>
    </source>
</evidence>
<name>A0A1E1JXN9_9HELO</name>